<protein>
    <submittedName>
        <fullName evidence="1">Uncharacterized protein</fullName>
    </submittedName>
</protein>
<comment type="caution">
    <text evidence="1">The sequence shown here is derived from an EMBL/GenBank/DDBJ whole genome shotgun (WGS) entry which is preliminary data.</text>
</comment>
<gene>
    <name evidence="1" type="ORF">HNQ36_000958</name>
</gene>
<evidence type="ECO:0000313" key="1">
    <source>
        <dbReference type="EMBL" id="MBB5051004.1"/>
    </source>
</evidence>
<proteinExistence type="predicted"/>
<reference evidence="1 2" key="1">
    <citation type="submission" date="2020-08" db="EMBL/GenBank/DDBJ databases">
        <title>Genomic Encyclopedia of Type Strains, Phase IV (KMG-IV): sequencing the most valuable type-strain genomes for metagenomic binning, comparative biology and taxonomic classification.</title>
        <authorList>
            <person name="Goeker M."/>
        </authorList>
    </citation>
    <scope>NUCLEOTIDE SEQUENCE [LARGE SCALE GENOMIC DNA]</scope>
    <source>
        <strain evidence="1 2">DSM 17498</strain>
    </source>
</reference>
<accession>A0A840MX47</accession>
<evidence type="ECO:0000313" key="2">
    <source>
        <dbReference type="Proteomes" id="UP000521227"/>
    </source>
</evidence>
<dbReference type="RefSeq" id="WP_184082805.1">
    <property type="nucleotide sequence ID" value="NZ_JACHIJ010000002.1"/>
</dbReference>
<dbReference type="AlphaFoldDB" id="A0A840MX47"/>
<organism evidence="1 2">
    <name type="scientific">Afipia massiliensis</name>
    <dbReference type="NCBI Taxonomy" id="211460"/>
    <lineage>
        <taxon>Bacteria</taxon>
        <taxon>Pseudomonadati</taxon>
        <taxon>Pseudomonadota</taxon>
        <taxon>Alphaproteobacteria</taxon>
        <taxon>Hyphomicrobiales</taxon>
        <taxon>Nitrobacteraceae</taxon>
        <taxon>Afipia</taxon>
    </lineage>
</organism>
<dbReference type="EMBL" id="JACHIJ010000002">
    <property type="protein sequence ID" value="MBB5051004.1"/>
    <property type="molecule type" value="Genomic_DNA"/>
</dbReference>
<name>A0A840MX47_9BRAD</name>
<sequence>MTDAYTQGGDAQAIQRVAHSFYGSFRNMFDVHGWDVPGNKMMISAPSLIVSSYGSIKRFEELHEPGELMSPMQAIYSDPPNVWLTSFYGFRPEEWGLLGFADDSRRRGFIEGSKPGVLVVVYGAGEASKNELHKIIGVQQCSHQTGHTSSFMSPAAWKAKELDPNRKGRWNFAVKATRAWRVTPESRVDVREFAPRATASGAWQHIGSRGEPLTRQEALNVLKLDLQEVQVYGENPIFGSQPGSAKEILAPSRGGPVSQSPFVTRESEGPKHLYVLRLVGDTNAFLGEESNGQIVVKAGFSRSPQTRCDDHNRALPKCAFRWEILWSGQSVGYEPYPSSDHAKAGERAMQQVLCTPKRGCSLGGEFFLAEQALIAEAWDKGNFVAKNYKN</sequence>
<dbReference type="Proteomes" id="UP000521227">
    <property type="component" value="Unassembled WGS sequence"/>
</dbReference>